<evidence type="ECO:0000313" key="2">
    <source>
        <dbReference type="EMBL" id="CAG8817132.1"/>
    </source>
</evidence>
<organism evidence="2 3">
    <name type="scientific">Gigaspora margarita</name>
    <dbReference type="NCBI Taxonomy" id="4874"/>
    <lineage>
        <taxon>Eukaryota</taxon>
        <taxon>Fungi</taxon>
        <taxon>Fungi incertae sedis</taxon>
        <taxon>Mucoromycota</taxon>
        <taxon>Glomeromycotina</taxon>
        <taxon>Glomeromycetes</taxon>
        <taxon>Diversisporales</taxon>
        <taxon>Gigasporaceae</taxon>
        <taxon>Gigaspora</taxon>
    </lineage>
</organism>
<comment type="caution">
    <text evidence="2">The sequence shown here is derived from an EMBL/GenBank/DDBJ whole genome shotgun (WGS) entry which is preliminary data.</text>
</comment>
<feature type="compositionally biased region" description="Polar residues" evidence="1">
    <location>
        <begin position="1"/>
        <end position="17"/>
    </location>
</feature>
<evidence type="ECO:0000256" key="1">
    <source>
        <dbReference type="SAM" id="MobiDB-lite"/>
    </source>
</evidence>
<sequence length="58" mass="6267">MPEVTTSEEQTSNTQPITVEPAAINKMSPTLVSQTNEPNKTSSEQNIPQNVRKLRGGG</sequence>
<accession>A0ABN7W508</accession>
<evidence type="ECO:0000313" key="3">
    <source>
        <dbReference type="Proteomes" id="UP000789901"/>
    </source>
</evidence>
<name>A0ABN7W508_GIGMA</name>
<reference evidence="2 3" key="1">
    <citation type="submission" date="2021-06" db="EMBL/GenBank/DDBJ databases">
        <authorList>
            <person name="Kallberg Y."/>
            <person name="Tangrot J."/>
            <person name="Rosling A."/>
        </authorList>
    </citation>
    <scope>NUCLEOTIDE SEQUENCE [LARGE SCALE GENOMIC DNA]</scope>
    <source>
        <strain evidence="2 3">120-4 pot B 10/14</strain>
    </source>
</reference>
<feature type="region of interest" description="Disordered" evidence="1">
    <location>
        <begin position="1"/>
        <end position="58"/>
    </location>
</feature>
<gene>
    <name evidence="2" type="ORF">GMARGA_LOCUS26722</name>
</gene>
<protein>
    <submittedName>
        <fullName evidence="2">1547_t:CDS:1</fullName>
    </submittedName>
</protein>
<feature type="non-terminal residue" evidence="2">
    <location>
        <position position="58"/>
    </location>
</feature>
<keyword evidence="3" id="KW-1185">Reference proteome</keyword>
<proteinExistence type="predicted"/>
<feature type="compositionally biased region" description="Polar residues" evidence="1">
    <location>
        <begin position="27"/>
        <end position="49"/>
    </location>
</feature>
<dbReference type="Proteomes" id="UP000789901">
    <property type="component" value="Unassembled WGS sequence"/>
</dbReference>
<dbReference type="EMBL" id="CAJVQB010031608">
    <property type="protein sequence ID" value="CAG8817132.1"/>
    <property type="molecule type" value="Genomic_DNA"/>
</dbReference>